<evidence type="ECO:0000313" key="4">
    <source>
        <dbReference type="Proteomes" id="UP000319949"/>
    </source>
</evidence>
<keyword evidence="1" id="KW-1133">Transmembrane helix</keyword>
<dbReference type="Pfam" id="PF14295">
    <property type="entry name" value="PAN_4"/>
    <property type="match status" value="1"/>
</dbReference>
<reference evidence="3 4" key="1">
    <citation type="submission" date="2019-06" db="EMBL/GenBank/DDBJ databases">
        <title>Genomic Encyclopedia of Type Strains, Phase IV (KMG-V): Genome sequencing to study the core and pangenomes of soil and plant-associated prokaryotes.</title>
        <authorList>
            <person name="Whitman W."/>
        </authorList>
    </citation>
    <scope>NUCLEOTIDE SEQUENCE [LARGE SCALE GENOMIC DNA]</scope>
    <source>
        <strain evidence="3 4">BR 510</strain>
    </source>
</reference>
<dbReference type="InterPro" id="IPR003609">
    <property type="entry name" value="Pan_app"/>
</dbReference>
<name>A0A560DRZ1_9BRAD</name>
<feature type="transmembrane region" description="Helical" evidence="1">
    <location>
        <begin position="38"/>
        <end position="56"/>
    </location>
</feature>
<evidence type="ECO:0000256" key="1">
    <source>
        <dbReference type="SAM" id="Phobius"/>
    </source>
</evidence>
<comment type="caution">
    <text evidence="3">The sequence shown here is derived from an EMBL/GenBank/DDBJ whole genome shotgun (WGS) entry which is preliminary data.</text>
</comment>
<evidence type="ECO:0000313" key="3">
    <source>
        <dbReference type="EMBL" id="TWA99881.1"/>
    </source>
</evidence>
<keyword evidence="4" id="KW-1185">Reference proteome</keyword>
<gene>
    <name evidence="3" type="ORF">FBZ96_104859</name>
</gene>
<feature type="domain" description="Apple" evidence="2">
    <location>
        <begin position="89"/>
        <end position="138"/>
    </location>
</feature>
<proteinExistence type="predicted"/>
<evidence type="ECO:0000259" key="2">
    <source>
        <dbReference type="Pfam" id="PF14295"/>
    </source>
</evidence>
<keyword evidence="1" id="KW-0812">Transmembrane</keyword>
<dbReference type="AlphaFoldDB" id="A0A560DRZ1"/>
<dbReference type="EMBL" id="VITK01000004">
    <property type="protein sequence ID" value="TWA99881.1"/>
    <property type="molecule type" value="Genomic_DNA"/>
</dbReference>
<feature type="transmembrane region" description="Helical" evidence="1">
    <location>
        <begin position="6"/>
        <end position="26"/>
    </location>
</feature>
<accession>A0A560DRZ1</accession>
<dbReference type="Proteomes" id="UP000319949">
    <property type="component" value="Unassembled WGS sequence"/>
</dbReference>
<sequence>MTLPTMSFIFGALLLAVGILGGGFEVKEVKVSNVTTTARILAGVVGAAFIVLGFWLPSLPTTSEPMRPTPPLAAASTTAKMSEREHDKNRFGGDYSSFDVATDRIEDCESKCKGEEQCVAWTYVKPGISRTNAVCWLKNVVPASSDNVCCVSGMKIR</sequence>
<dbReference type="OrthoDB" id="8042739at2"/>
<dbReference type="RefSeq" id="WP_145664152.1">
    <property type="nucleotide sequence ID" value="NZ_VITK01000004.1"/>
</dbReference>
<keyword evidence="1" id="KW-0472">Membrane</keyword>
<organism evidence="3 4">
    <name type="scientific">Bradyrhizobium stylosanthis</name>
    <dbReference type="NCBI Taxonomy" id="1803665"/>
    <lineage>
        <taxon>Bacteria</taxon>
        <taxon>Pseudomonadati</taxon>
        <taxon>Pseudomonadota</taxon>
        <taxon>Alphaproteobacteria</taxon>
        <taxon>Hyphomicrobiales</taxon>
        <taxon>Nitrobacteraceae</taxon>
        <taxon>Bradyrhizobium</taxon>
    </lineage>
</organism>
<dbReference type="Gene3D" id="3.50.4.10">
    <property type="entry name" value="Hepatocyte Growth Factor"/>
    <property type="match status" value="1"/>
</dbReference>
<protein>
    <submittedName>
        <fullName evidence="3">PAN domain-containing protein</fullName>
    </submittedName>
</protein>